<dbReference type="EC" id="5.2.1.8" evidence="3"/>
<evidence type="ECO:0000313" key="12">
    <source>
        <dbReference type="Proteomes" id="UP001517376"/>
    </source>
</evidence>
<gene>
    <name evidence="11" type="ORF">GU920_07725</name>
</gene>
<dbReference type="InterPro" id="IPR027304">
    <property type="entry name" value="Trigger_fact/SurA_dom_sf"/>
</dbReference>
<keyword evidence="8 11" id="KW-0413">Isomerase</keyword>
<feature type="signal peptide" evidence="9">
    <location>
        <begin position="1"/>
        <end position="23"/>
    </location>
</feature>
<proteinExistence type="inferred from homology"/>
<dbReference type="InterPro" id="IPR023058">
    <property type="entry name" value="PPIase_PpiC_CS"/>
</dbReference>
<organism evidence="11 12">
    <name type="scientific">Paragemmobacter ruber</name>
    <dbReference type="NCBI Taxonomy" id="1985673"/>
    <lineage>
        <taxon>Bacteria</taxon>
        <taxon>Pseudomonadati</taxon>
        <taxon>Pseudomonadota</taxon>
        <taxon>Alphaproteobacteria</taxon>
        <taxon>Rhodobacterales</taxon>
        <taxon>Paracoccaceae</taxon>
        <taxon>Paragemmobacter</taxon>
    </lineage>
</organism>
<evidence type="ECO:0000256" key="6">
    <source>
        <dbReference type="ARBA" id="ARBA00030642"/>
    </source>
</evidence>
<protein>
    <recommendedName>
        <fullName evidence="4">Parvulin-like PPIase</fullName>
        <ecNumber evidence="3">5.2.1.8</ecNumber>
    </recommendedName>
    <alternativeName>
        <fullName evidence="6">Peptidyl-prolyl cis-trans isomerase plp</fullName>
    </alternativeName>
    <alternativeName>
        <fullName evidence="7">Rotamase plp</fullName>
    </alternativeName>
</protein>
<evidence type="ECO:0000256" key="3">
    <source>
        <dbReference type="ARBA" id="ARBA00013194"/>
    </source>
</evidence>
<dbReference type="PANTHER" id="PTHR47245">
    <property type="entry name" value="PEPTIDYLPROLYL ISOMERASE"/>
    <property type="match status" value="1"/>
</dbReference>
<keyword evidence="9" id="KW-0732">Signal</keyword>
<evidence type="ECO:0000313" key="11">
    <source>
        <dbReference type="EMBL" id="NBE07420.1"/>
    </source>
</evidence>
<keyword evidence="5 8" id="KW-0697">Rotamase</keyword>
<dbReference type="InterPro" id="IPR050245">
    <property type="entry name" value="PrsA_foldase"/>
</dbReference>
<sequence length="286" mass="30197">MAKHSGFWAGLLLAGSMALPSLAQDDAAATADTVVATVNGTEITLGELIILREKLPPQYQALPDDMLFTGLMDQAIQQAALEQSVAAAGTTKRDELWMRTDARSYLAGKALQEIVDAAVTDEALQAAYDAKYANAPASKEYSAQHILVDSEEKAKELKAQIDGGADFAELAKANSSDTGSAVNGGDLGWFGLGMMVAPFEAAVVAATPGTVTDPVQTDFGWHLIKVNEVRDATKPTIDEVREELAAEIEQKAVEAKLAELTGAAEITRPGEGIDPALLRDATLLDK</sequence>
<reference evidence="12" key="1">
    <citation type="submission" date="2020-01" db="EMBL/GenBank/DDBJ databases">
        <title>Sphingomonas sp. strain CSW-10.</title>
        <authorList>
            <person name="Chen W.-M."/>
        </authorList>
    </citation>
    <scope>NUCLEOTIDE SEQUENCE [LARGE SCALE GENOMIC DNA]</scope>
    <source>
        <strain evidence="12">CCP-1</strain>
    </source>
</reference>
<name>A0ABW9Y4F8_9RHOB</name>
<keyword evidence="12" id="KW-1185">Reference proteome</keyword>
<feature type="domain" description="PpiC" evidence="10">
    <location>
        <begin position="138"/>
        <end position="228"/>
    </location>
</feature>
<dbReference type="SUPFAM" id="SSF109998">
    <property type="entry name" value="Triger factor/SurA peptide-binding domain-like"/>
    <property type="match status" value="1"/>
</dbReference>
<dbReference type="Gene3D" id="3.10.50.40">
    <property type="match status" value="1"/>
</dbReference>
<dbReference type="EMBL" id="JAAATW010000001">
    <property type="protein sequence ID" value="NBE07420.1"/>
    <property type="molecule type" value="Genomic_DNA"/>
</dbReference>
<dbReference type="SUPFAM" id="SSF54534">
    <property type="entry name" value="FKBP-like"/>
    <property type="match status" value="1"/>
</dbReference>
<comment type="catalytic activity">
    <reaction evidence="1">
        <text>[protein]-peptidylproline (omega=180) = [protein]-peptidylproline (omega=0)</text>
        <dbReference type="Rhea" id="RHEA:16237"/>
        <dbReference type="Rhea" id="RHEA-COMP:10747"/>
        <dbReference type="Rhea" id="RHEA-COMP:10748"/>
        <dbReference type="ChEBI" id="CHEBI:83833"/>
        <dbReference type="ChEBI" id="CHEBI:83834"/>
        <dbReference type="EC" id="5.2.1.8"/>
    </reaction>
</comment>
<evidence type="ECO:0000256" key="7">
    <source>
        <dbReference type="ARBA" id="ARBA00031484"/>
    </source>
</evidence>
<evidence type="ECO:0000256" key="5">
    <source>
        <dbReference type="ARBA" id="ARBA00023110"/>
    </source>
</evidence>
<dbReference type="Proteomes" id="UP001517376">
    <property type="component" value="Unassembled WGS sequence"/>
</dbReference>
<comment type="caution">
    <text evidence="11">The sequence shown here is derived from an EMBL/GenBank/DDBJ whole genome shotgun (WGS) entry which is preliminary data.</text>
</comment>
<dbReference type="Pfam" id="PF13616">
    <property type="entry name" value="Rotamase_3"/>
    <property type="match status" value="1"/>
</dbReference>
<evidence type="ECO:0000256" key="8">
    <source>
        <dbReference type="PROSITE-ProRule" id="PRU00278"/>
    </source>
</evidence>
<dbReference type="InterPro" id="IPR000297">
    <property type="entry name" value="PPIase_PpiC"/>
</dbReference>
<evidence type="ECO:0000259" key="10">
    <source>
        <dbReference type="PROSITE" id="PS50198"/>
    </source>
</evidence>
<accession>A0ABW9Y4F8</accession>
<evidence type="ECO:0000256" key="2">
    <source>
        <dbReference type="ARBA" id="ARBA00007656"/>
    </source>
</evidence>
<dbReference type="PANTHER" id="PTHR47245:SF2">
    <property type="entry name" value="PEPTIDYL-PROLYL CIS-TRANS ISOMERASE HP_0175-RELATED"/>
    <property type="match status" value="1"/>
</dbReference>
<evidence type="ECO:0000256" key="1">
    <source>
        <dbReference type="ARBA" id="ARBA00000971"/>
    </source>
</evidence>
<dbReference type="GO" id="GO:0016853">
    <property type="term" value="F:isomerase activity"/>
    <property type="evidence" value="ECO:0007669"/>
    <property type="project" value="UniProtKB-KW"/>
</dbReference>
<evidence type="ECO:0000256" key="4">
    <source>
        <dbReference type="ARBA" id="ARBA00018370"/>
    </source>
</evidence>
<comment type="similarity">
    <text evidence="2">Belongs to the PpiC/parvulin rotamase family.</text>
</comment>
<dbReference type="PROSITE" id="PS01096">
    <property type="entry name" value="PPIC_PPIASE_1"/>
    <property type="match status" value="1"/>
</dbReference>
<dbReference type="RefSeq" id="WP_161766335.1">
    <property type="nucleotide sequence ID" value="NZ_JAAATW010000001.1"/>
</dbReference>
<dbReference type="InterPro" id="IPR046357">
    <property type="entry name" value="PPIase_dom_sf"/>
</dbReference>
<feature type="chain" id="PRO_5045813786" description="Parvulin-like PPIase" evidence="9">
    <location>
        <begin position="24"/>
        <end position="286"/>
    </location>
</feature>
<evidence type="ECO:0000256" key="9">
    <source>
        <dbReference type="SAM" id="SignalP"/>
    </source>
</evidence>
<dbReference type="PROSITE" id="PS50198">
    <property type="entry name" value="PPIC_PPIASE_2"/>
    <property type="match status" value="1"/>
</dbReference>